<dbReference type="SUPFAM" id="SSF158472">
    <property type="entry name" value="HAMP domain-like"/>
    <property type="match status" value="1"/>
</dbReference>
<keyword evidence="10" id="KW-1185">Reference proteome</keyword>
<keyword evidence="5 9" id="KW-0418">Kinase</keyword>
<organism evidence="9 10">
    <name type="scientific">Paenibacillus piri</name>
    <dbReference type="NCBI Taxonomy" id="2547395"/>
    <lineage>
        <taxon>Bacteria</taxon>
        <taxon>Bacillati</taxon>
        <taxon>Bacillota</taxon>
        <taxon>Bacilli</taxon>
        <taxon>Bacillales</taxon>
        <taxon>Paenibacillaceae</taxon>
        <taxon>Paenibacillus</taxon>
    </lineage>
</organism>
<dbReference type="Proteomes" id="UP000295636">
    <property type="component" value="Unassembled WGS sequence"/>
</dbReference>
<evidence type="ECO:0000256" key="1">
    <source>
        <dbReference type="ARBA" id="ARBA00004651"/>
    </source>
</evidence>
<evidence type="ECO:0000259" key="8">
    <source>
        <dbReference type="PROSITE" id="PS50885"/>
    </source>
</evidence>
<dbReference type="SMART" id="SM00304">
    <property type="entry name" value="HAMP"/>
    <property type="match status" value="1"/>
</dbReference>
<evidence type="ECO:0000256" key="3">
    <source>
        <dbReference type="ARBA" id="ARBA00022553"/>
    </source>
</evidence>
<evidence type="ECO:0000256" key="5">
    <source>
        <dbReference type="ARBA" id="ARBA00022777"/>
    </source>
</evidence>
<dbReference type="InterPro" id="IPR050640">
    <property type="entry name" value="Bact_2-comp_sensor_kinase"/>
</dbReference>
<dbReference type="PROSITE" id="PS50885">
    <property type="entry name" value="HAMP"/>
    <property type="match status" value="1"/>
</dbReference>
<comment type="subcellular location">
    <subcellularLocation>
        <location evidence="1">Cell membrane</location>
        <topology evidence="1">Multi-pass membrane protein</topology>
    </subcellularLocation>
</comment>
<reference evidence="9 10" key="1">
    <citation type="submission" date="2019-03" db="EMBL/GenBank/DDBJ databases">
        <title>This is whole genome sequence of Paenibacillus sp MS74 strain.</title>
        <authorList>
            <person name="Trinh H.N."/>
        </authorList>
    </citation>
    <scope>NUCLEOTIDE SEQUENCE [LARGE SCALE GENOMIC DNA]</scope>
    <source>
        <strain evidence="9 10">MS74</strain>
    </source>
</reference>
<dbReference type="Pfam" id="PF06580">
    <property type="entry name" value="His_kinase"/>
    <property type="match status" value="1"/>
</dbReference>
<keyword evidence="3" id="KW-0597">Phosphoprotein</keyword>
<dbReference type="CDD" id="cd06225">
    <property type="entry name" value="HAMP"/>
    <property type="match status" value="1"/>
</dbReference>
<feature type="domain" description="HAMP" evidence="8">
    <location>
        <begin position="323"/>
        <end position="375"/>
    </location>
</feature>
<keyword evidence="6 7" id="KW-0472">Membrane</keyword>
<dbReference type="GO" id="GO:0005886">
    <property type="term" value="C:plasma membrane"/>
    <property type="evidence" value="ECO:0007669"/>
    <property type="project" value="UniProtKB-SubCell"/>
</dbReference>
<evidence type="ECO:0000313" key="9">
    <source>
        <dbReference type="EMBL" id="TDF99719.1"/>
    </source>
</evidence>
<dbReference type="SUPFAM" id="SSF55874">
    <property type="entry name" value="ATPase domain of HSP90 chaperone/DNA topoisomerase II/histidine kinase"/>
    <property type="match status" value="1"/>
</dbReference>
<dbReference type="InterPro" id="IPR003660">
    <property type="entry name" value="HAMP_dom"/>
</dbReference>
<gene>
    <name evidence="9" type="ORF">E1757_07800</name>
</gene>
<evidence type="ECO:0000256" key="2">
    <source>
        <dbReference type="ARBA" id="ARBA00022475"/>
    </source>
</evidence>
<dbReference type="Pfam" id="PF00672">
    <property type="entry name" value="HAMP"/>
    <property type="match status" value="1"/>
</dbReference>
<feature type="transmembrane region" description="Helical" evidence="7">
    <location>
        <begin position="28"/>
        <end position="46"/>
    </location>
</feature>
<dbReference type="Gene3D" id="6.10.340.10">
    <property type="match status" value="1"/>
</dbReference>
<accession>A0A4R5KUV3</accession>
<keyword evidence="2" id="KW-1003">Cell membrane</keyword>
<proteinExistence type="predicted"/>
<evidence type="ECO:0000256" key="6">
    <source>
        <dbReference type="ARBA" id="ARBA00023136"/>
    </source>
</evidence>
<keyword evidence="7" id="KW-0812">Transmembrane</keyword>
<dbReference type="AlphaFoldDB" id="A0A4R5KUV3"/>
<sequence>MQGQTVRLQHERGGGFNMTAKRNTFRRMVLIIFLLLIPIACVYMFSHQVSVNVLRDEIQVNLLNRQQFFISQVDAAVDQLSMFPVIVGHDPFIREYVDKKFNHVMEKLLLQSRVIEKLGYQSASSEWTNELNIYLAEEKQVLSSTIFATYTDAYMKQPIKATWTFDKGNGKPFNESFIRQITEPASAASLDQARAVYEVRFSAENLRSMLDHFKSGGKGDPFLYIPGMPGIFNHSVNPVLAGSLIGQLDEQTIETETGNRVLELGTDKYLVNYVKSRTLGWYLVDYVPLQQTLLPITKSRNFFYVSIGLLLVAGMVAAYLLYRHVQKPIAKLTQGVLQLKLGVYSARIDYQPNNEFDFLIRRFNDMAREIQELIEKVYAEQLRSREATLKQLQAQINPHFLYNCLYFISNMAMLEDKHAVVAMANNLGDYYRYTTRAEKQQVTVREELQLVTHYLTIQNLRMERVSFEIDVPEAMMSLIIPRLLLQPLVENAVIHGLERKTGKGLIRIYGETDGSGHCITIEDNGVGVSKERLAELQHELDIPMSEQMGYGMWNVHQRLRHRFGTSAGLELSAAGDGTGFKSIVKWREPADVSITDRG</sequence>
<dbReference type="PANTHER" id="PTHR34220">
    <property type="entry name" value="SENSOR HISTIDINE KINASE YPDA"/>
    <property type="match status" value="1"/>
</dbReference>
<dbReference type="Gene3D" id="3.30.565.10">
    <property type="entry name" value="Histidine kinase-like ATPase, C-terminal domain"/>
    <property type="match status" value="1"/>
</dbReference>
<dbReference type="InterPro" id="IPR010559">
    <property type="entry name" value="Sig_transdc_His_kin_internal"/>
</dbReference>
<dbReference type="Pfam" id="PF02518">
    <property type="entry name" value="HATPase_c"/>
    <property type="match status" value="1"/>
</dbReference>
<protein>
    <submittedName>
        <fullName evidence="9">Sensor histidine kinase</fullName>
    </submittedName>
</protein>
<feature type="transmembrane region" description="Helical" evidence="7">
    <location>
        <begin position="302"/>
        <end position="322"/>
    </location>
</feature>
<dbReference type="InterPro" id="IPR003594">
    <property type="entry name" value="HATPase_dom"/>
</dbReference>
<keyword evidence="7" id="KW-1133">Transmembrane helix</keyword>
<dbReference type="EMBL" id="SMRT01000002">
    <property type="protein sequence ID" value="TDF99719.1"/>
    <property type="molecule type" value="Genomic_DNA"/>
</dbReference>
<dbReference type="OrthoDB" id="2521939at2"/>
<dbReference type="GO" id="GO:0000155">
    <property type="term" value="F:phosphorelay sensor kinase activity"/>
    <property type="evidence" value="ECO:0007669"/>
    <property type="project" value="InterPro"/>
</dbReference>
<comment type="caution">
    <text evidence="9">The sequence shown here is derived from an EMBL/GenBank/DDBJ whole genome shotgun (WGS) entry which is preliminary data.</text>
</comment>
<dbReference type="PANTHER" id="PTHR34220:SF7">
    <property type="entry name" value="SENSOR HISTIDINE KINASE YPDA"/>
    <property type="match status" value="1"/>
</dbReference>
<name>A0A4R5KUV3_9BACL</name>
<evidence type="ECO:0000256" key="7">
    <source>
        <dbReference type="SAM" id="Phobius"/>
    </source>
</evidence>
<evidence type="ECO:0000313" key="10">
    <source>
        <dbReference type="Proteomes" id="UP000295636"/>
    </source>
</evidence>
<keyword evidence="4" id="KW-0808">Transferase</keyword>
<evidence type="ECO:0000256" key="4">
    <source>
        <dbReference type="ARBA" id="ARBA00022679"/>
    </source>
</evidence>
<dbReference type="InterPro" id="IPR036890">
    <property type="entry name" value="HATPase_C_sf"/>
</dbReference>